<accession>A0ABW4LAC5</accession>
<reference evidence="3" key="1">
    <citation type="journal article" date="2019" name="Int. J. Syst. Evol. Microbiol.">
        <title>The Global Catalogue of Microorganisms (GCM) 10K type strain sequencing project: providing services to taxonomists for standard genome sequencing and annotation.</title>
        <authorList>
            <consortium name="The Broad Institute Genomics Platform"/>
            <consortium name="The Broad Institute Genome Sequencing Center for Infectious Disease"/>
            <person name="Wu L."/>
            <person name="Ma J."/>
        </authorList>
    </citation>
    <scope>NUCLEOTIDE SEQUENCE [LARGE SCALE GENOMIC DNA]</scope>
    <source>
        <strain evidence="3">CGMCC 1.12471</strain>
    </source>
</reference>
<name>A0ABW4LAC5_9MICO</name>
<evidence type="ECO:0000313" key="3">
    <source>
        <dbReference type="Proteomes" id="UP001597347"/>
    </source>
</evidence>
<proteinExistence type="predicted"/>
<dbReference type="EMBL" id="JBHUEA010000001">
    <property type="protein sequence ID" value="MFD1719932.1"/>
    <property type="molecule type" value="Genomic_DNA"/>
</dbReference>
<sequence>MRTRIIGIVLTAVLALGGALALTGWVRGADARALAGAEPVRAYVAARAVPKGTEGAAVRAFLEVREIPAAAAVEGRVTDLARLDGLVTNSRIEAGEQVLQARFSDPAAAKAKAEQLPKGTQAVTVKLPIEQAVGGTLKAGDRVGVVITDGEALADAVAQQRLHDVPVLAVQAGAEVAPSGGKPADQQPADVQLITLALDGQDVTTLVWGQKWGTVWLSRETDESEDGTAGVRRGTCTSRCEAVHR</sequence>
<dbReference type="InterPro" id="IPR013974">
    <property type="entry name" value="SAF"/>
</dbReference>
<dbReference type="InterPro" id="IPR017592">
    <property type="entry name" value="Pilus_assmbl_Flp-typ_CpaB"/>
</dbReference>
<gene>
    <name evidence="2" type="primary">cpaB</name>
    <name evidence="2" type="ORF">ACFSBI_00075</name>
</gene>
<evidence type="ECO:0000313" key="2">
    <source>
        <dbReference type="EMBL" id="MFD1719932.1"/>
    </source>
</evidence>
<feature type="domain" description="SAF" evidence="1">
    <location>
        <begin position="40"/>
        <end position="104"/>
    </location>
</feature>
<dbReference type="Pfam" id="PF16976">
    <property type="entry name" value="RcpC"/>
    <property type="match status" value="1"/>
</dbReference>
<dbReference type="CDD" id="cd11614">
    <property type="entry name" value="SAF_CpaB_FlgA_like"/>
    <property type="match status" value="1"/>
</dbReference>
<evidence type="ECO:0000259" key="1">
    <source>
        <dbReference type="SMART" id="SM00858"/>
    </source>
</evidence>
<protein>
    <submittedName>
        <fullName evidence="2">Flp pilus assembly protein CpaB</fullName>
    </submittedName>
</protein>
<dbReference type="SMART" id="SM00858">
    <property type="entry name" value="SAF"/>
    <property type="match status" value="1"/>
</dbReference>
<comment type="caution">
    <text evidence="2">The sequence shown here is derived from an EMBL/GenBank/DDBJ whole genome shotgun (WGS) entry which is preliminary data.</text>
</comment>
<dbReference type="RefSeq" id="WP_377931141.1">
    <property type="nucleotide sequence ID" value="NZ_JBHUEA010000001.1"/>
</dbReference>
<organism evidence="2 3">
    <name type="scientific">Amnibacterium endophyticum</name>
    <dbReference type="NCBI Taxonomy" id="2109337"/>
    <lineage>
        <taxon>Bacteria</taxon>
        <taxon>Bacillati</taxon>
        <taxon>Actinomycetota</taxon>
        <taxon>Actinomycetes</taxon>
        <taxon>Micrococcales</taxon>
        <taxon>Microbacteriaceae</taxon>
        <taxon>Amnibacterium</taxon>
    </lineage>
</organism>
<dbReference type="InterPro" id="IPR031571">
    <property type="entry name" value="RcpC_dom"/>
</dbReference>
<keyword evidence="3" id="KW-1185">Reference proteome</keyword>
<dbReference type="Proteomes" id="UP001597347">
    <property type="component" value="Unassembled WGS sequence"/>
</dbReference>
<dbReference type="NCBIfam" id="TIGR03177">
    <property type="entry name" value="pilus_cpaB"/>
    <property type="match status" value="1"/>
</dbReference>